<dbReference type="EMBL" id="JAAGWQ010000169">
    <property type="protein sequence ID" value="KAF5662069.1"/>
    <property type="molecule type" value="Genomic_DNA"/>
</dbReference>
<keyword evidence="4" id="KW-0963">Cytoplasm</keyword>
<evidence type="ECO:0000256" key="7">
    <source>
        <dbReference type="SAM" id="MobiDB-lite"/>
    </source>
</evidence>
<evidence type="ECO:0000313" key="8">
    <source>
        <dbReference type="EMBL" id="KAF5662069.1"/>
    </source>
</evidence>
<dbReference type="AlphaFoldDB" id="A0A8H5T3W0"/>
<evidence type="ECO:0000256" key="5">
    <source>
        <dbReference type="ARBA" id="ARBA00023212"/>
    </source>
</evidence>
<comment type="similarity">
    <text evidence="2">Belongs to the dynactin subunits 5/6 family. Dynactin subunit 6 subfamily.</text>
</comment>
<evidence type="ECO:0000256" key="6">
    <source>
        <dbReference type="ARBA" id="ARBA00034687"/>
    </source>
</evidence>
<sequence length="196" mass="20989">MSSKRHSILPAIDRSGPRPPVHFSSSLTISDNAILQGTHSITMQTETVIHPRSRFESNVGPILIGRRCLVHERTHLGARPADVNNAKPGGIALADYVTIEAGSTIEAGGTEIGEGSVVHAGSTIGSGSKIGKHKNCTITQMSNIAPGTVLPDNTVVFSNGTRRIDRRDLSDQRKLALVKQLAILRKMIPSNADKFK</sequence>
<dbReference type="InterPro" id="IPR027777">
    <property type="entry name" value="DCTN6"/>
</dbReference>
<keyword evidence="5" id="KW-0206">Cytoskeleton</keyword>
<proteinExistence type="inferred from homology"/>
<reference evidence="8 9" key="1">
    <citation type="submission" date="2020-05" db="EMBL/GenBank/DDBJ databases">
        <title>Identification and distribution of gene clusters putatively required for synthesis of sphingolipid metabolism inhibitors in phylogenetically diverse species of the filamentous fungus Fusarium.</title>
        <authorList>
            <person name="Kim H.-S."/>
            <person name="Busman M."/>
            <person name="Brown D.W."/>
            <person name="Divon H."/>
            <person name="Uhlig S."/>
            <person name="Proctor R.H."/>
        </authorList>
    </citation>
    <scope>NUCLEOTIDE SEQUENCE [LARGE SCALE GENOMIC DNA]</scope>
    <source>
        <strain evidence="8 9">NRRL 20693</strain>
    </source>
</reference>
<feature type="region of interest" description="Disordered" evidence="7">
    <location>
        <begin position="1"/>
        <end position="20"/>
    </location>
</feature>
<dbReference type="PANTHER" id="PTHR13072:SF0">
    <property type="entry name" value="DYNACTIN SUBUNIT 6"/>
    <property type="match status" value="1"/>
</dbReference>
<dbReference type="Gene3D" id="2.160.10.10">
    <property type="entry name" value="Hexapeptide repeat proteins"/>
    <property type="match status" value="1"/>
</dbReference>
<comment type="function">
    <text evidence="6">Part of the dynactin complex that activates the molecular motor dynein for ultra-processive transport along microtubules.</text>
</comment>
<evidence type="ECO:0000313" key="9">
    <source>
        <dbReference type="Proteomes" id="UP000567885"/>
    </source>
</evidence>
<evidence type="ECO:0000256" key="4">
    <source>
        <dbReference type="ARBA" id="ARBA00022490"/>
    </source>
</evidence>
<dbReference type="GO" id="GO:0007052">
    <property type="term" value="P:mitotic spindle organization"/>
    <property type="evidence" value="ECO:0007669"/>
    <property type="project" value="TreeGrafter"/>
</dbReference>
<protein>
    <recommendedName>
        <fullName evidence="3">Dynactin subunit 6</fullName>
    </recommendedName>
</protein>
<keyword evidence="9" id="KW-1185">Reference proteome</keyword>
<comment type="caution">
    <text evidence="8">The sequence shown here is derived from an EMBL/GenBank/DDBJ whole genome shotgun (WGS) entry which is preliminary data.</text>
</comment>
<dbReference type="SUPFAM" id="SSF51161">
    <property type="entry name" value="Trimeric LpxA-like enzymes"/>
    <property type="match status" value="1"/>
</dbReference>
<evidence type="ECO:0000256" key="1">
    <source>
        <dbReference type="ARBA" id="ARBA00004245"/>
    </source>
</evidence>
<accession>A0A8H5T3W0</accession>
<dbReference type="PANTHER" id="PTHR13072">
    <property type="entry name" value="DYNACTIN 6"/>
    <property type="match status" value="1"/>
</dbReference>
<dbReference type="Proteomes" id="UP000567885">
    <property type="component" value="Unassembled WGS sequence"/>
</dbReference>
<dbReference type="GO" id="GO:0005869">
    <property type="term" value="C:dynactin complex"/>
    <property type="evidence" value="ECO:0007669"/>
    <property type="project" value="InterPro"/>
</dbReference>
<evidence type="ECO:0000256" key="2">
    <source>
        <dbReference type="ARBA" id="ARBA00007719"/>
    </source>
</evidence>
<dbReference type="GO" id="GO:0070840">
    <property type="term" value="F:dynein complex binding"/>
    <property type="evidence" value="ECO:0007669"/>
    <property type="project" value="TreeGrafter"/>
</dbReference>
<organism evidence="8 9">
    <name type="scientific">Fusarium heterosporum</name>
    <dbReference type="NCBI Taxonomy" id="42747"/>
    <lineage>
        <taxon>Eukaryota</taxon>
        <taxon>Fungi</taxon>
        <taxon>Dikarya</taxon>
        <taxon>Ascomycota</taxon>
        <taxon>Pezizomycotina</taxon>
        <taxon>Sordariomycetes</taxon>
        <taxon>Hypocreomycetidae</taxon>
        <taxon>Hypocreales</taxon>
        <taxon>Nectriaceae</taxon>
        <taxon>Fusarium</taxon>
        <taxon>Fusarium heterosporum species complex</taxon>
    </lineage>
</organism>
<evidence type="ECO:0000256" key="3">
    <source>
        <dbReference type="ARBA" id="ARBA00016573"/>
    </source>
</evidence>
<gene>
    <name evidence="8" type="ORF">FHETE_8174</name>
</gene>
<dbReference type="InterPro" id="IPR011004">
    <property type="entry name" value="Trimer_LpxA-like_sf"/>
</dbReference>
<comment type="subcellular location">
    <subcellularLocation>
        <location evidence="1">Cytoplasm</location>
        <location evidence="1">Cytoskeleton</location>
    </subcellularLocation>
</comment>
<dbReference type="OrthoDB" id="2355at2759"/>
<name>A0A8H5T3W0_FUSHE</name>